<reference evidence="2" key="1">
    <citation type="submission" date="2022-11" db="UniProtKB">
        <authorList>
            <consortium name="WormBaseParasite"/>
        </authorList>
    </citation>
    <scope>IDENTIFICATION</scope>
</reference>
<sequence>MKMVNKIYLDKHFNLINAYENGIEEYYDGNFEILNFCDSEKSASDINKFVADFTKNEIRNLADPQMFDNVTAMVLVNAVLFENKWSKPFKAQSWKTDFYSVQNSTTQVIF</sequence>
<dbReference type="Proteomes" id="UP000887579">
    <property type="component" value="Unplaced"/>
</dbReference>
<evidence type="ECO:0000313" key="2">
    <source>
        <dbReference type="WBParaSite" id="ES5_v2.g10706.t1"/>
    </source>
</evidence>
<accession>A0AC34F121</accession>
<proteinExistence type="predicted"/>
<evidence type="ECO:0000313" key="1">
    <source>
        <dbReference type="Proteomes" id="UP000887579"/>
    </source>
</evidence>
<protein>
    <submittedName>
        <fullName evidence="2">Serpin domain-containing protein</fullName>
    </submittedName>
</protein>
<organism evidence="1 2">
    <name type="scientific">Panagrolaimus sp. ES5</name>
    <dbReference type="NCBI Taxonomy" id="591445"/>
    <lineage>
        <taxon>Eukaryota</taxon>
        <taxon>Metazoa</taxon>
        <taxon>Ecdysozoa</taxon>
        <taxon>Nematoda</taxon>
        <taxon>Chromadorea</taxon>
        <taxon>Rhabditida</taxon>
        <taxon>Tylenchina</taxon>
        <taxon>Panagrolaimomorpha</taxon>
        <taxon>Panagrolaimoidea</taxon>
        <taxon>Panagrolaimidae</taxon>
        <taxon>Panagrolaimus</taxon>
    </lineage>
</organism>
<dbReference type="WBParaSite" id="ES5_v2.g10706.t1">
    <property type="protein sequence ID" value="ES5_v2.g10706.t1"/>
    <property type="gene ID" value="ES5_v2.g10706"/>
</dbReference>
<name>A0AC34F121_9BILA</name>